<reference evidence="4" key="1">
    <citation type="submission" date="2021-04" db="EMBL/GenBank/DDBJ databases">
        <title>novel species isolated from subtropical streams in China.</title>
        <authorList>
            <person name="Lu H."/>
        </authorList>
    </citation>
    <scope>NUCLEOTIDE SEQUENCE</scope>
    <source>
        <strain evidence="4">LFS511W</strain>
    </source>
</reference>
<dbReference type="Gene3D" id="3.40.630.30">
    <property type="match status" value="1"/>
</dbReference>
<dbReference type="EMBL" id="JAGSPN010000001">
    <property type="protein sequence ID" value="MBR7780685.1"/>
    <property type="molecule type" value="Genomic_DNA"/>
</dbReference>
<keyword evidence="2" id="KW-0012">Acyltransferase</keyword>
<dbReference type="PANTHER" id="PTHR43877">
    <property type="entry name" value="AMINOALKYLPHOSPHONATE N-ACETYLTRANSFERASE-RELATED-RELATED"/>
    <property type="match status" value="1"/>
</dbReference>
<keyword evidence="1" id="KW-0808">Transferase</keyword>
<evidence type="ECO:0000256" key="2">
    <source>
        <dbReference type="ARBA" id="ARBA00023315"/>
    </source>
</evidence>
<comment type="caution">
    <text evidence="4">The sequence shown here is derived from an EMBL/GenBank/DDBJ whole genome shotgun (WGS) entry which is preliminary data.</text>
</comment>
<dbReference type="InterPro" id="IPR016181">
    <property type="entry name" value="Acyl_CoA_acyltransferase"/>
</dbReference>
<dbReference type="Pfam" id="PF00583">
    <property type="entry name" value="Acetyltransf_1"/>
    <property type="match status" value="1"/>
</dbReference>
<accession>A0A941I5M5</accession>
<gene>
    <name evidence="4" type="ORF">KDM89_00905</name>
</gene>
<dbReference type="PROSITE" id="PS51186">
    <property type="entry name" value="GNAT"/>
    <property type="match status" value="1"/>
</dbReference>
<dbReference type="PANTHER" id="PTHR43877:SF2">
    <property type="entry name" value="AMINOALKYLPHOSPHONATE N-ACETYLTRANSFERASE-RELATED"/>
    <property type="match status" value="1"/>
</dbReference>
<evidence type="ECO:0000313" key="5">
    <source>
        <dbReference type="Proteomes" id="UP000680067"/>
    </source>
</evidence>
<evidence type="ECO:0000313" key="4">
    <source>
        <dbReference type="EMBL" id="MBR7780685.1"/>
    </source>
</evidence>
<protein>
    <submittedName>
        <fullName evidence="4">GNAT family N-acetyltransferase</fullName>
    </submittedName>
</protein>
<name>A0A941I5M5_9BURK</name>
<dbReference type="Proteomes" id="UP000680067">
    <property type="component" value="Unassembled WGS sequence"/>
</dbReference>
<dbReference type="CDD" id="cd04301">
    <property type="entry name" value="NAT_SF"/>
    <property type="match status" value="1"/>
</dbReference>
<organism evidence="4 5">
    <name type="scientific">Undibacterium luofuense</name>
    <dbReference type="NCBI Taxonomy" id="2828733"/>
    <lineage>
        <taxon>Bacteria</taxon>
        <taxon>Pseudomonadati</taxon>
        <taxon>Pseudomonadota</taxon>
        <taxon>Betaproteobacteria</taxon>
        <taxon>Burkholderiales</taxon>
        <taxon>Oxalobacteraceae</taxon>
        <taxon>Undibacterium</taxon>
    </lineage>
</organism>
<evidence type="ECO:0000259" key="3">
    <source>
        <dbReference type="PROSITE" id="PS51186"/>
    </source>
</evidence>
<keyword evidence="5" id="KW-1185">Reference proteome</keyword>
<dbReference type="InterPro" id="IPR050832">
    <property type="entry name" value="Bact_Acetyltransf"/>
</dbReference>
<dbReference type="AlphaFoldDB" id="A0A941I5M5"/>
<dbReference type="SUPFAM" id="SSF55729">
    <property type="entry name" value="Acyl-CoA N-acyltransferases (Nat)"/>
    <property type="match status" value="1"/>
</dbReference>
<dbReference type="GO" id="GO:0016747">
    <property type="term" value="F:acyltransferase activity, transferring groups other than amino-acyl groups"/>
    <property type="evidence" value="ECO:0007669"/>
    <property type="project" value="InterPro"/>
</dbReference>
<evidence type="ECO:0000256" key="1">
    <source>
        <dbReference type="ARBA" id="ARBA00022679"/>
    </source>
</evidence>
<dbReference type="RefSeq" id="WP_212686076.1">
    <property type="nucleotide sequence ID" value="NZ_JAGSPN010000001.1"/>
</dbReference>
<dbReference type="InterPro" id="IPR000182">
    <property type="entry name" value="GNAT_dom"/>
</dbReference>
<feature type="domain" description="N-acetyltransferase" evidence="3">
    <location>
        <begin position="5"/>
        <end position="174"/>
    </location>
</feature>
<proteinExistence type="predicted"/>
<sequence length="178" mass="20587">MPDQFQFVAAAAQHQSVILQLQRDYFAWVMHHIESDLGIRPTDLLGMTVDAYVQQMQKELCVHTPPEHWFYLIRHGDQFIGNGGMRRLPNGDFEIKRVYLQSTWRGKGIAARLLRDLIQQARQQDARRICLDTGPFMHSAQSLYRHLGFQPCAAYPGSEVPSMLAPHWMFMQLDCSSR</sequence>